<dbReference type="EMBL" id="OV725078">
    <property type="protein sequence ID" value="CAH1393668.1"/>
    <property type="molecule type" value="Genomic_DNA"/>
</dbReference>
<evidence type="ECO:0000313" key="1">
    <source>
        <dbReference type="EMBL" id="CAH1393668.1"/>
    </source>
</evidence>
<organism evidence="1 2">
    <name type="scientific">Nezara viridula</name>
    <name type="common">Southern green stink bug</name>
    <name type="synonym">Cimex viridulus</name>
    <dbReference type="NCBI Taxonomy" id="85310"/>
    <lineage>
        <taxon>Eukaryota</taxon>
        <taxon>Metazoa</taxon>
        <taxon>Ecdysozoa</taxon>
        <taxon>Arthropoda</taxon>
        <taxon>Hexapoda</taxon>
        <taxon>Insecta</taxon>
        <taxon>Pterygota</taxon>
        <taxon>Neoptera</taxon>
        <taxon>Paraneoptera</taxon>
        <taxon>Hemiptera</taxon>
        <taxon>Heteroptera</taxon>
        <taxon>Panheteroptera</taxon>
        <taxon>Pentatomomorpha</taxon>
        <taxon>Pentatomoidea</taxon>
        <taxon>Pentatomidae</taxon>
        <taxon>Pentatominae</taxon>
        <taxon>Nezara</taxon>
    </lineage>
</organism>
<accession>A0A9P0EC13</accession>
<proteinExistence type="predicted"/>
<dbReference type="AlphaFoldDB" id="A0A9P0EC13"/>
<sequence>MLKLNLVDGDKRDFYFGCNFVSNDNRYCFYTDMRIVGNLNFYNDHYFYNSQIF</sequence>
<name>A0A9P0EC13_NEZVI</name>
<reference evidence="1" key="1">
    <citation type="submission" date="2022-01" db="EMBL/GenBank/DDBJ databases">
        <authorList>
            <person name="King R."/>
        </authorList>
    </citation>
    <scope>NUCLEOTIDE SEQUENCE</scope>
</reference>
<protein>
    <submittedName>
        <fullName evidence="1">Uncharacterized protein</fullName>
    </submittedName>
</protein>
<dbReference type="Proteomes" id="UP001152798">
    <property type="component" value="Chromosome 2"/>
</dbReference>
<gene>
    <name evidence="1" type="ORF">NEZAVI_LOCUS4296</name>
</gene>
<keyword evidence="2" id="KW-1185">Reference proteome</keyword>
<evidence type="ECO:0000313" key="2">
    <source>
        <dbReference type="Proteomes" id="UP001152798"/>
    </source>
</evidence>